<keyword evidence="4" id="KW-0547">Nucleotide-binding</keyword>
<dbReference type="PANTHER" id="PTHR30201:SF2">
    <property type="entry name" value="2-(5''-TRIPHOSPHORIBOSYL)-3'-DEPHOSPHOCOENZYME-A SYNTHASE"/>
    <property type="match status" value="1"/>
</dbReference>
<dbReference type="RefSeq" id="WP_068748107.1">
    <property type="nucleotide sequence ID" value="NZ_LOHZ01000025.1"/>
</dbReference>
<evidence type="ECO:0000256" key="3">
    <source>
        <dbReference type="ARBA" id="ARBA00022679"/>
    </source>
</evidence>
<keyword evidence="3 6" id="KW-0808">Transferase</keyword>
<evidence type="ECO:0000313" key="7">
    <source>
        <dbReference type="Proteomes" id="UP000075737"/>
    </source>
</evidence>
<comment type="catalytic activity">
    <reaction evidence="1">
        <text>3'-dephospho-CoA + ATP = 2'-(5''-triphospho-alpha-D-ribosyl)-3'-dephospho-CoA + adenine</text>
        <dbReference type="Rhea" id="RHEA:15117"/>
        <dbReference type="ChEBI" id="CHEBI:16708"/>
        <dbReference type="ChEBI" id="CHEBI:30616"/>
        <dbReference type="ChEBI" id="CHEBI:57328"/>
        <dbReference type="ChEBI" id="CHEBI:61378"/>
        <dbReference type="EC" id="2.4.2.52"/>
    </reaction>
</comment>
<keyword evidence="5" id="KW-0067">ATP-binding</keyword>
<gene>
    <name evidence="6" type="primary">citG</name>
    <name evidence="6" type="ORF">ATZ99_09670</name>
</gene>
<dbReference type="Proteomes" id="UP000075737">
    <property type="component" value="Unassembled WGS sequence"/>
</dbReference>
<dbReference type="AlphaFoldDB" id="A0A162MML3"/>
<dbReference type="EMBL" id="LOHZ01000025">
    <property type="protein sequence ID" value="KYO66723.1"/>
    <property type="molecule type" value="Genomic_DNA"/>
</dbReference>
<accession>A0A162MML3</accession>
<dbReference type="GO" id="GO:0051191">
    <property type="term" value="P:prosthetic group biosynthetic process"/>
    <property type="evidence" value="ECO:0007669"/>
    <property type="project" value="TreeGrafter"/>
</dbReference>
<dbReference type="PANTHER" id="PTHR30201">
    <property type="entry name" value="TRIPHOSPHORIBOSYL-DEPHOSPHO-COA SYNTHASE"/>
    <property type="match status" value="1"/>
</dbReference>
<keyword evidence="6" id="KW-0328">Glycosyltransferase</keyword>
<sequence>MLQSLLTDEFSKNVGRILTEGMLVEVKSHPSPGLVSPFSKGSHRDMDYNTFLRSTAALSKYMPYFVQIGLEYDDDILKRIRKIGFLAEKDMFSVTSGVNTQKGLIFLCGLIGASVGRCRKLNLSFDRKNISNIIKDITKGIVERELKNIDVNKYLTNGERLYLMYGIEGIRGEVERGLPTVLEYGLPAFEEGLKIGLNLNDSSVHSLIHIMAEVEDTTVINRKGLKGLYLMKDHAKNAIYLGGMSTKQGRLYIEKMDKNFIRENISPGGAADLLAVTYIIYKLEKMENNDEI</sequence>
<dbReference type="STRING" id="520767.ATZ99_09670"/>
<proteinExistence type="predicted"/>
<evidence type="ECO:0000256" key="2">
    <source>
        <dbReference type="ARBA" id="ARBA00012074"/>
    </source>
</evidence>
<dbReference type="OrthoDB" id="114886at2"/>
<dbReference type="GO" id="GO:0016757">
    <property type="term" value="F:glycosyltransferase activity"/>
    <property type="evidence" value="ECO:0007669"/>
    <property type="project" value="UniProtKB-KW"/>
</dbReference>
<dbReference type="NCBIfam" id="TIGR03125">
    <property type="entry name" value="citrate_citG"/>
    <property type="match status" value="1"/>
</dbReference>
<evidence type="ECO:0000313" key="6">
    <source>
        <dbReference type="EMBL" id="KYO66723.1"/>
    </source>
</evidence>
<dbReference type="InterPro" id="IPR002736">
    <property type="entry name" value="CitG"/>
</dbReference>
<dbReference type="Gene3D" id="1.10.4200.10">
    <property type="entry name" value="Triphosphoribosyl-dephospho-CoA protein"/>
    <property type="match status" value="1"/>
</dbReference>
<dbReference type="GO" id="GO:0046917">
    <property type="term" value="F:triphosphoribosyl-dephospho-CoA synthase activity"/>
    <property type="evidence" value="ECO:0007669"/>
    <property type="project" value="UniProtKB-EC"/>
</dbReference>
<dbReference type="GO" id="GO:0005524">
    <property type="term" value="F:ATP binding"/>
    <property type="evidence" value="ECO:0007669"/>
    <property type="project" value="UniProtKB-KW"/>
</dbReference>
<dbReference type="InterPro" id="IPR017551">
    <property type="entry name" value="TriPribosyl-deP-CoA_syn_CitG"/>
</dbReference>
<dbReference type="Pfam" id="PF01874">
    <property type="entry name" value="CitG"/>
    <property type="match status" value="1"/>
</dbReference>
<name>A0A162MML3_9FIRM</name>
<dbReference type="EC" id="2.4.2.52" evidence="2"/>
<evidence type="ECO:0000256" key="5">
    <source>
        <dbReference type="ARBA" id="ARBA00022840"/>
    </source>
</evidence>
<keyword evidence="7" id="KW-1185">Reference proteome</keyword>
<evidence type="ECO:0000256" key="4">
    <source>
        <dbReference type="ARBA" id="ARBA00022741"/>
    </source>
</evidence>
<protein>
    <recommendedName>
        <fullName evidence="2">triphosphoribosyl-dephospho-CoA synthase</fullName>
        <ecNumber evidence="2">2.4.2.52</ecNumber>
    </recommendedName>
</protein>
<reference evidence="6 7" key="1">
    <citation type="submission" date="2015-12" db="EMBL/GenBank/DDBJ databases">
        <title>Draft genome of Thermovenabulum gondwanense isolated from a red thermophilic microbial mat colonisisng an outflow channel of a bore well.</title>
        <authorList>
            <person name="Patel B.K."/>
        </authorList>
    </citation>
    <scope>NUCLEOTIDE SEQUENCE [LARGE SCALE GENOMIC DNA]</scope>
    <source>
        <strain evidence="6 7">R270</strain>
    </source>
</reference>
<evidence type="ECO:0000256" key="1">
    <source>
        <dbReference type="ARBA" id="ARBA00001210"/>
    </source>
</evidence>
<comment type="caution">
    <text evidence="6">The sequence shown here is derived from an EMBL/GenBank/DDBJ whole genome shotgun (WGS) entry which is preliminary data.</text>
</comment>
<organism evidence="6 7">
    <name type="scientific">Thermovenabulum gondwanense</name>
    <dbReference type="NCBI Taxonomy" id="520767"/>
    <lineage>
        <taxon>Bacteria</taxon>
        <taxon>Bacillati</taxon>
        <taxon>Bacillota</taxon>
        <taxon>Clostridia</taxon>
        <taxon>Thermosediminibacterales</taxon>
        <taxon>Thermosediminibacteraceae</taxon>
        <taxon>Thermovenabulum</taxon>
    </lineage>
</organism>